<name>A0A4Y7SGS4_COPMI</name>
<proteinExistence type="predicted"/>
<keyword evidence="3" id="KW-1185">Reference proteome</keyword>
<sequence>MCLDAGLFIPWGWALIPRISSFYFALGGWDWDEHYPGAFIAVLSRDHRHIARDKVQLNEEVDNDQQVESTLQPLCESDPVRICVDADRVIDTETSSGGMGRQVFRDDRSAPAFKDTHIGDKDEGRHEVHGAPVTKGEMIPVQFKERATGRSALNRTETKSIVIGELRGSVPYVRT</sequence>
<feature type="chain" id="PRO_5021393757" evidence="1">
    <location>
        <begin position="22"/>
        <end position="175"/>
    </location>
</feature>
<keyword evidence="1" id="KW-0732">Signal</keyword>
<dbReference type="EMBL" id="QPFP01000126">
    <property type="protein sequence ID" value="TEB21025.1"/>
    <property type="molecule type" value="Genomic_DNA"/>
</dbReference>
<feature type="signal peptide" evidence="1">
    <location>
        <begin position="1"/>
        <end position="21"/>
    </location>
</feature>
<dbReference type="AlphaFoldDB" id="A0A4Y7SGS4"/>
<evidence type="ECO:0000313" key="3">
    <source>
        <dbReference type="Proteomes" id="UP000298030"/>
    </source>
</evidence>
<dbReference type="Proteomes" id="UP000298030">
    <property type="component" value="Unassembled WGS sequence"/>
</dbReference>
<reference evidence="2 3" key="1">
    <citation type="journal article" date="2019" name="Nat. Ecol. Evol.">
        <title>Megaphylogeny resolves global patterns of mushroom evolution.</title>
        <authorList>
            <person name="Varga T."/>
            <person name="Krizsan K."/>
            <person name="Foldi C."/>
            <person name="Dima B."/>
            <person name="Sanchez-Garcia M."/>
            <person name="Sanchez-Ramirez S."/>
            <person name="Szollosi G.J."/>
            <person name="Szarkandi J.G."/>
            <person name="Papp V."/>
            <person name="Albert L."/>
            <person name="Andreopoulos W."/>
            <person name="Angelini C."/>
            <person name="Antonin V."/>
            <person name="Barry K.W."/>
            <person name="Bougher N.L."/>
            <person name="Buchanan P."/>
            <person name="Buyck B."/>
            <person name="Bense V."/>
            <person name="Catcheside P."/>
            <person name="Chovatia M."/>
            <person name="Cooper J."/>
            <person name="Damon W."/>
            <person name="Desjardin D."/>
            <person name="Finy P."/>
            <person name="Geml J."/>
            <person name="Haridas S."/>
            <person name="Hughes K."/>
            <person name="Justo A."/>
            <person name="Karasinski D."/>
            <person name="Kautmanova I."/>
            <person name="Kiss B."/>
            <person name="Kocsube S."/>
            <person name="Kotiranta H."/>
            <person name="LaButti K.M."/>
            <person name="Lechner B.E."/>
            <person name="Liimatainen K."/>
            <person name="Lipzen A."/>
            <person name="Lukacs Z."/>
            <person name="Mihaltcheva S."/>
            <person name="Morgado L.N."/>
            <person name="Niskanen T."/>
            <person name="Noordeloos M.E."/>
            <person name="Ohm R.A."/>
            <person name="Ortiz-Santana B."/>
            <person name="Ovrebo C."/>
            <person name="Racz N."/>
            <person name="Riley R."/>
            <person name="Savchenko A."/>
            <person name="Shiryaev A."/>
            <person name="Soop K."/>
            <person name="Spirin V."/>
            <person name="Szebenyi C."/>
            <person name="Tomsovsky M."/>
            <person name="Tulloss R.E."/>
            <person name="Uehling J."/>
            <person name="Grigoriev I.V."/>
            <person name="Vagvolgyi C."/>
            <person name="Papp T."/>
            <person name="Martin F.M."/>
            <person name="Miettinen O."/>
            <person name="Hibbett D.S."/>
            <person name="Nagy L.G."/>
        </authorList>
    </citation>
    <scope>NUCLEOTIDE SEQUENCE [LARGE SCALE GENOMIC DNA]</scope>
    <source>
        <strain evidence="2 3">FP101781</strain>
    </source>
</reference>
<accession>A0A4Y7SGS4</accession>
<protein>
    <submittedName>
        <fullName evidence="2">Uncharacterized protein</fullName>
    </submittedName>
</protein>
<gene>
    <name evidence="2" type="ORF">FA13DRAFT_1717329</name>
</gene>
<evidence type="ECO:0000256" key="1">
    <source>
        <dbReference type="SAM" id="SignalP"/>
    </source>
</evidence>
<organism evidence="2 3">
    <name type="scientific">Coprinellus micaceus</name>
    <name type="common">Glistening ink-cap mushroom</name>
    <name type="synonym">Coprinus micaceus</name>
    <dbReference type="NCBI Taxonomy" id="71717"/>
    <lineage>
        <taxon>Eukaryota</taxon>
        <taxon>Fungi</taxon>
        <taxon>Dikarya</taxon>
        <taxon>Basidiomycota</taxon>
        <taxon>Agaricomycotina</taxon>
        <taxon>Agaricomycetes</taxon>
        <taxon>Agaricomycetidae</taxon>
        <taxon>Agaricales</taxon>
        <taxon>Agaricineae</taxon>
        <taxon>Psathyrellaceae</taxon>
        <taxon>Coprinellus</taxon>
    </lineage>
</organism>
<comment type="caution">
    <text evidence="2">The sequence shown here is derived from an EMBL/GenBank/DDBJ whole genome shotgun (WGS) entry which is preliminary data.</text>
</comment>
<evidence type="ECO:0000313" key="2">
    <source>
        <dbReference type="EMBL" id="TEB21025.1"/>
    </source>
</evidence>